<dbReference type="Proteomes" id="UP000002586">
    <property type="component" value="Chromosome"/>
</dbReference>
<protein>
    <submittedName>
        <fullName evidence="2">Uncharacterized protein</fullName>
    </submittedName>
</protein>
<proteinExistence type="predicted"/>
<dbReference type="STRING" id="156889.Mmc1_3169"/>
<reference evidence="2 3" key="2">
    <citation type="journal article" date="2012" name="Int. J. Syst. Evol. Microbiol.">
        <title>Magnetococcus marinus gen. nov., sp. nov., a marine, magnetotactic bacterium that represents a novel lineage (Magnetococcaceae fam. nov.; Magnetococcales ord. nov.) at the base of the Alphaproteobacteria.</title>
        <authorList>
            <person name="Bazylinski D.A."/>
            <person name="Williams T.J."/>
            <person name="Lefevre C.T."/>
            <person name="Berg R.J."/>
            <person name="Zhang C.L."/>
            <person name="Bowser S.S."/>
            <person name="Dean A.J."/>
            <person name="Beveridge T.J."/>
        </authorList>
    </citation>
    <scope>NUCLEOTIDE SEQUENCE [LARGE SCALE GENOMIC DNA]</scope>
    <source>
        <strain evidence="3">ATCC BAA-1437 / JCM 17883 / MC-1</strain>
    </source>
</reference>
<dbReference type="EMBL" id="CP000471">
    <property type="protein sequence ID" value="ABK45659.1"/>
    <property type="molecule type" value="Genomic_DNA"/>
</dbReference>
<accession>A0LCG6</accession>
<organism evidence="2 3">
    <name type="scientific">Magnetococcus marinus (strain ATCC BAA-1437 / JCM 17883 / MC-1)</name>
    <dbReference type="NCBI Taxonomy" id="156889"/>
    <lineage>
        <taxon>Bacteria</taxon>
        <taxon>Pseudomonadati</taxon>
        <taxon>Pseudomonadota</taxon>
        <taxon>Magnetococcia</taxon>
        <taxon>Magnetococcales</taxon>
        <taxon>Magnetococcaceae</taxon>
        <taxon>Magnetococcus</taxon>
    </lineage>
</organism>
<dbReference type="AlphaFoldDB" id="A0LCG6"/>
<gene>
    <name evidence="2" type="ordered locus">Mmc1_3169</name>
</gene>
<dbReference type="KEGG" id="mgm:Mmc1_3169"/>
<evidence type="ECO:0000313" key="2">
    <source>
        <dbReference type="EMBL" id="ABK45659.1"/>
    </source>
</evidence>
<dbReference type="HOGENOM" id="CLU_2167915_0_0_5"/>
<reference evidence="3" key="1">
    <citation type="journal article" date="2009" name="Appl. Environ. Microbiol.">
        <title>Complete genome sequence of the chemolithoautotrophic marine magnetotactic coccus strain MC-1.</title>
        <authorList>
            <person name="Schubbe S."/>
            <person name="Williams T.J."/>
            <person name="Xie G."/>
            <person name="Kiss H.E."/>
            <person name="Brettin T.S."/>
            <person name="Martinez D."/>
            <person name="Ross C.A."/>
            <person name="Schuler D."/>
            <person name="Cox B.L."/>
            <person name="Nealson K.H."/>
            <person name="Bazylinski D.A."/>
        </authorList>
    </citation>
    <scope>NUCLEOTIDE SEQUENCE [LARGE SCALE GENOMIC DNA]</scope>
    <source>
        <strain evidence="3">ATCC BAA-1437 / JCM 17883 / MC-1</strain>
    </source>
</reference>
<keyword evidence="3" id="KW-1185">Reference proteome</keyword>
<evidence type="ECO:0000313" key="3">
    <source>
        <dbReference type="Proteomes" id="UP000002586"/>
    </source>
</evidence>
<feature type="region of interest" description="Disordered" evidence="1">
    <location>
        <begin position="1"/>
        <end position="20"/>
    </location>
</feature>
<name>A0LCG6_MAGMM</name>
<sequence length="110" mass="12329">MGNRVADGSEARVMQEDTSFEECPAGSEVEAFHQRIYRGLQEGLKSVQARHEEILALPMEARDADAKSFLVDYATVTQGLVQLLDPHVPYDQRLQLASSLQNLIMELQLL</sequence>
<evidence type="ECO:0000256" key="1">
    <source>
        <dbReference type="SAM" id="MobiDB-lite"/>
    </source>
</evidence>